<keyword evidence="6" id="KW-0732">Signal</keyword>
<accession>A0AAV7LQB9</accession>
<dbReference type="Gene3D" id="3.30.60.30">
    <property type="match status" value="1"/>
</dbReference>
<dbReference type="PANTHER" id="PTHR47729">
    <property type="entry name" value="SERINE PEPTIDASE INHIBITOR, KAZAL TYPE 2, TANDEM DUPLICATE 1-RELATED"/>
    <property type="match status" value="1"/>
</dbReference>
<evidence type="ECO:0000259" key="7">
    <source>
        <dbReference type="PROSITE" id="PS51465"/>
    </source>
</evidence>
<feature type="domain" description="Kazal-like" evidence="7">
    <location>
        <begin position="35"/>
        <end position="89"/>
    </location>
</feature>
<dbReference type="Proteomes" id="UP001066276">
    <property type="component" value="Chromosome 11"/>
</dbReference>
<evidence type="ECO:0000313" key="9">
    <source>
        <dbReference type="Proteomes" id="UP001066276"/>
    </source>
</evidence>
<evidence type="ECO:0000256" key="1">
    <source>
        <dbReference type="ARBA" id="ARBA00004613"/>
    </source>
</evidence>
<evidence type="ECO:0000256" key="5">
    <source>
        <dbReference type="ARBA" id="ARBA00023157"/>
    </source>
</evidence>
<sequence>MKPIVLALTVLCLVGLSGGMRGKEGTGKDELQDGRPRMPVCLESAASLCPLNLAPLCGTDGETYANECLLCAKRIKTKLDIRIKKNGSC</sequence>
<dbReference type="GO" id="GO:0004867">
    <property type="term" value="F:serine-type endopeptidase inhibitor activity"/>
    <property type="evidence" value="ECO:0007669"/>
    <property type="project" value="UniProtKB-KW"/>
</dbReference>
<feature type="chain" id="PRO_5043462479" description="Kazal-like domain-containing protein" evidence="6">
    <location>
        <begin position="20"/>
        <end position="89"/>
    </location>
</feature>
<dbReference type="InterPro" id="IPR036058">
    <property type="entry name" value="Kazal_dom_sf"/>
</dbReference>
<dbReference type="InterPro" id="IPR051597">
    <property type="entry name" value="Bifunctional_prot_inhibitor"/>
</dbReference>
<proteinExistence type="predicted"/>
<keyword evidence="4" id="KW-0722">Serine protease inhibitor</keyword>
<evidence type="ECO:0000256" key="2">
    <source>
        <dbReference type="ARBA" id="ARBA00022525"/>
    </source>
</evidence>
<keyword evidence="2" id="KW-0964">Secreted</keyword>
<feature type="signal peptide" evidence="6">
    <location>
        <begin position="1"/>
        <end position="19"/>
    </location>
</feature>
<evidence type="ECO:0000256" key="4">
    <source>
        <dbReference type="ARBA" id="ARBA00022900"/>
    </source>
</evidence>
<evidence type="ECO:0000313" key="8">
    <source>
        <dbReference type="EMBL" id="KAJ1091108.1"/>
    </source>
</evidence>
<dbReference type="InterPro" id="IPR002350">
    <property type="entry name" value="Kazal_dom"/>
</dbReference>
<dbReference type="EMBL" id="JANPWB010000015">
    <property type="protein sequence ID" value="KAJ1091108.1"/>
    <property type="molecule type" value="Genomic_DNA"/>
</dbReference>
<evidence type="ECO:0000256" key="3">
    <source>
        <dbReference type="ARBA" id="ARBA00022690"/>
    </source>
</evidence>
<keyword evidence="9" id="KW-1185">Reference proteome</keyword>
<protein>
    <recommendedName>
        <fullName evidence="7">Kazal-like domain-containing protein</fullName>
    </recommendedName>
</protein>
<dbReference type="SUPFAM" id="SSF100895">
    <property type="entry name" value="Kazal-type serine protease inhibitors"/>
    <property type="match status" value="1"/>
</dbReference>
<dbReference type="SMART" id="SM00280">
    <property type="entry name" value="KAZAL"/>
    <property type="match status" value="1"/>
</dbReference>
<evidence type="ECO:0000256" key="6">
    <source>
        <dbReference type="SAM" id="SignalP"/>
    </source>
</evidence>
<organism evidence="8 9">
    <name type="scientific">Pleurodeles waltl</name>
    <name type="common">Iberian ribbed newt</name>
    <dbReference type="NCBI Taxonomy" id="8319"/>
    <lineage>
        <taxon>Eukaryota</taxon>
        <taxon>Metazoa</taxon>
        <taxon>Chordata</taxon>
        <taxon>Craniata</taxon>
        <taxon>Vertebrata</taxon>
        <taxon>Euteleostomi</taxon>
        <taxon>Amphibia</taxon>
        <taxon>Batrachia</taxon>
        <taxon>Caudata</taxon>
        <taxon>Salamandroidea</taxon>
        <taxon>Salamandridae</taxon>
        <taxon>Pleurodelinae</taxon>
        <taxon>Pleurodeles</taxon>
    </lineage>
</organism>
<name>A0AAV7LQB9_PLEWA</name>
<dbReference type="PROSITE" id="PS00282">
    <property type="entry name" value="KAZAL_1"/>
    <property type="match status" value="1"/>
</dbReference>
<gene>
    <name evidence="8" type="ORF">NDU88_004235</name>
</gene>
<keyword evidence="3" id="KW-0646">Protease inhibitor</keyword>
<dbReference type="PROSITE" id="PS51465">
    <property type="entry name" value="KAZAL_2"/>
    <property type="match status" value="1"/>
</dbReference>
<comment type="subcellular location">
    <subcellularLocation>
        <location evidence="1">Secreted</location>
    </subcellularLocation>
</comment>
<dbReference type="GO" id="GO:0005576">
    <property type="term" value="C:extracellular region"/>
    <property type="evidence" value="ECO:0007669"/>
    <property type="project" value="UniProtKB-SubCell"/>
</dbReference>
<dbReference type="PANTHER" id="PTHR47729:SF1">
    <property type="entry name" value="OVOMUCOID-LIKE-RELATED"/>
    <property type="match status" value="1"/>
</dbReference>
<dbReference type="Pfam" id="PF00050">
    <property type="entry name" value="Kazal_1"/>
    <property type="match status" value="1"/>
</dbReference>
<dbReference type="AlphaFoldDB" id="A0AAV7LQB9"/>
<keyword evidence="5" id="KW-1015">Disulfide bond</keyword>
<comment type="caution">
    <text evidence="8">The sequence shown here is derived from an EMBL/GenBank/DDBJ whole genome shotgun (WGS) entry which is preliminary data.</text>
</comment>
<reference evidence="8" key="1">
    <citation type="journal article" date="2022" name="bioRxiv">
        <title>Sequencing and chromosome-scale assembly of the giantPleurodeles waltlgenome.</title>
        <authorList>
            <person name="Brown T."/>
            <person name="Elewa A."/>
            <person name="Iarovenko S."/>
            <person name="Subramanian E."/>
            <person name="Araus A.J."/>
            <person name="Petzold A."/>
            <person name="Susuki M."/>
            <person name="Suzuki K.-i.T."/>
            <person name="Hayashi T."/>
            <person name="Toyoda A."/>
            <person name="Oliveira C."/>
            <person name="Osipova E."/>
            <person name="Leigh N.D."/>
            <person name="Simon A."/>
            <person name="Yun M.H."/>
        </authorList>
    </citation>
    <scope>NUCLEOTIDE SEQUENCE</scope>
    <source>
        <strain evidence="8">20211129_DDA</strain>
        <tissue evidence="8">Liver</tissue>
    </source>
</reference>